<dbReference type="eggNOG" id="ENOG502RQWV">
    <property type="taxonomic scope" value="Eukaryota"/>
</dbReference>
<dbReference type="PROSITE" id="PS51257">
    <property type="entry name" value="PROKAR_LIPOPROTEIN"/>
    <property type="match status" value="1"/>
</dbReference>
<dbReference type="KEGG" id="abe:ARB_04987"/>
<keyword evidence="3" id="KW-1185">Reference proteome</keyword>
<protein>
    <submittedName>
        <fullName evidence="2">Uncharacterized protein</fullName>
    </submittedName>
</protein>
<dbReference type="Proteomes" id="UP000008866">
    <property type="component" value="Unassembled WGS sequence"/>
</dbReference>
<keyword evidence="1" id="KW-0472">Membrane</keyword>
<feature type="transmembrane region" description="Helical" evidence="1">
    <location>
        <begin position="51"/>
        <end position="78"/>
    </location>
</feature>
<accession>D4AKZ1</accession>
<evidence type="ECO:0000313" key="3">
    <source>
        <dbReference type="Proteomes" id="UP000008866"/>
    </source>
</evidence>
<organism evidence="2 3">
    <name type="scientific">Arthroderma benhamiae (strain ATCC MYA-4681 / CBS 112371)</name>
    <name type="common">Trichophyton mentagrophytes</name>
    <dbReference type="NCBI Taxonomy" id="663331"/>
    <lineage>
        <taxon>Eukaryota</taxon>
        <taxon>Fungi</taxon>
        <taxon>Dikarya</taxon>
        <taxon>Ascomycota</taxon>
        <taxon>Pezizomycotina</taxon>
        <taxon>Eurotiomycetes</taxon>
        <taxon>Eurotiomycetidae</taxon>
        <taxon>Onygenales</taxon>
        <taxon>Arthrodermataceae</taxon>
        <taxon>Trichophyton</taxon>
    </lineage>
</organism>
<dbReference type="AlphaFoldDB" id="D4AKZ1"/>
<sequence length="206" mass="22842">MEGTRSPIKYLSKFSNSSSSSSQLISSSSSSSACSLLQRRSYLFLSLQYKLLLYMTPLTLVFCFSTSVMACQCNLTMLETAVRRGTAKEAIDYLSWLLFPVLTGVVLHYFPHLDSWACDKLAKTTVEDAENPEPDRQTETTRPVAQGVNAFGPLSAERGPKVSLRSFMARCQVFIASETQARAELRKTLKGIKTNINANEQLGCFP</sequence>
<dbReference type="EMBL" id="ABSU01000002">
    <property type="protein sequence ID" value="EFE36050.1"/>
    <property type="molecule type" value="Genomic_DNA"/>
</dbReference>
<dbReference type="GeneID" id="9522180"/>
<dbReference type="RefSeq" id="XP_003016695.1">
    <property type="nucleotide sequence ID" value="XM_003016649.1"/>
</dbReference>
<keyword evidence="1" id="KW-1133">Transmembrane helix</keyword>
<comment type="caution">
    <text evidence="2">The sequence shown here is derived from an EMBL/GenBank/DDBJ whole genome shotgun (WGS) entry which is preliminary data.</text>
</comment>
<reference evidence="3" key="1">
    <citation type="journal article" date="2011" name="Genome Biol.">
        <title>Comparative and functional genomics provide insights into the pathogenicity of dermatophytic fungi.</title>
        <authorList>
            <person name="Burmester A."/>
            <person name="Shelest E."/>
            <person name="Gloeckner G."/>
            <person name="Heddergott C."/>
            <person name="Schindler S."/>
            <person name="Staib P."/>
            <person name="Heidel A."/>
            <person name="Felder M."/>
            <person name="Petzold A."/>
            <person name="Szafranski K."/>
            <person name="Feuermann M."/>
            <person name="Pedruzzi I."/>
            <person name="Priebe S."/>
            <person name="Groth M."/>
            <person name="Winkler R."/>
            <person name="Li W."/>
            <person name="Kniemeyer O."/>
            <person name="Schroeckh V."/>
            <person name="Hertweck C."/>
            <person name="Hube B."/>
            <person name="White T.C."/>
            <person name="Platzer M."/>
            <person name="Guthke R."/>
            <person name="Heitman J."/>
            <person name="Woestemeyer J."/>
            <person name="Zipfel P.F."/>
            <person name="Monod M."/>
            <person name="Brakhage A.A."/>
        </authorList>
    </citation>
    <scope>NUCLEOTIDE SEQUENCE [LARGE SCALE GENOMIC DNA]</scope>
    <source>
        <strain evidence="3">ATCC MYA-4681 / CBS 112371</strain>
    </source>
</reference>
<gene>
    <name evidence="2" type="ORF">ARB_04987</name>
</gene>
<name>D4AKZ1_ARTBC</name>
<dbReference type="HOGENOM" id="CLU_1331643_0_0_1"/>
<evidence type="ECO:0000313" key="2">
    <source>
        <dbReference type="EMBL" id="EFE36050.1"/>
    </source>
</evidence>
<proteinExistence type="predicted"/>
<keyword evidence="1" id="KW-0812">Transmembrane</keyword>
<evidence type="ECO:0000256" key="1">
    <source>
        <dbReference type="SAM" id="Phobius"/>
    </source>
</evidence>
<feature type="transmembrane region" description="Helical" evidence="1">
    <location>
        <begin position="90"/>
        <end position="110"/>
    </location>
</feature>